<dbReference type="InterPro" id="IPR051681">
    <property type="entry name" value="Ser/Thr_Kinases-Pseudokinases"/>
</dbReference>
<feature type="domain" description="Protein kinase" evidence="3">
    <location>
        <begin position="288"/>
        <end position="550"/>
    </location>
</feature>
<dbReference type="PANTHER" id="PTHR44329">
    <property type="entry name" value="SERINE/THREONINE-PROTEIN KINASE TNNI3K-RELATED"/>
    <property type="match status" value="1"/>
</dbReference>
<dbReference type="PANTHER" id="PTHR44329:SF214">
    <property type="entry name" value="PROTEIN KINASE DOMAIN-CONTAINING PROTEIN"/>
    <property type="match status" value="1"/>
</dbReference>
<name>A0A6G0X2G3_9STRA</name>
<comment type="caution">
    <text evidence="4">The sequence shown here is derived from an EMBL/GenBank/DDBJ whole genome shotgun (WGS) entry which is preliminary data.</text>
</comment>
<dbReference type="SMART" id="SM00220">
    <property type="entry name" value="S_TKc"/>
    <property type="match status" value="1"/>
</dbReference>
<dbReference type="PRINTS" id="PR00109">
    <property type="entry name" value="TYRKINASE"/>
</dbReference>
<dbReference type="GO" id="GO:0004674">
    <property type="term" value="F:protein serine/threonine kinase activity"/>
    <property type="evidence" value="ECO:0007669"/>
    <property type="project" value="TreeGrafter"/>
</dbReference>
<feature type="region of interest" description="Disordered" evidence="1">
    <location>
        <begin position="149"/>
        <end position="187"/>
    </location>
</feature>
<reference evidence="4 5" key="1">
    <citation type="submission" date="2019-07" db="EMBL/GenBank/DDBJ databases">
        <title>Genomics analysis of Aphanomyces spp. identifies a new class of oomycete effector associated with host adaptation.</title>
        <authorList>
            <person name="Gaulin E."/>
        </authorList>
    </citation>
    <scope>NUCLEOTIDE SEQUENCE [LARGE SCALE GENOMIC DNA]</scope>
    <source>
        <strain evidence="4 5">ATCC 201684</strain>
    </source>
</reference>
<dbReference type="SUPFAM" id="SSF56112">
    <property type="entry name" value="Protein kinase-like (PK-like)"/>
    <property type="match status" value="1"/>
</dbReference>
<sequence>MVSLAKPYPEPQHVDCQAASAVSPVQIKYSAVRNKAMATAPVPSPTSYLCSFVMKSTVDNTATSNYNKCPAATIELLKQFQIDSSKHDTECTNESCYIVFNTIASWLSNTDLACTVKDIATNTIVSPKNVNCTNVTPWYTVSSRPTYTVAPSTTATPSTTSTPSTNATPSTTATPSTGSPTSTGLNLVTFSPGNSSSTINTGSGGGGGGSSAIIIGVIVAVVVVILIGLFVVWRNKRSKQHYTNQTTNGGTSFHVLGESTKQTATSVSTSQGDALQMLALWNIPPSEILLEERLAKGAFGEVWRATYMGEYVAVKTLLQHKSSRSDLETFIEEIKLMAKMECPAIVQFIGVSYHRVIDLKLVVEFMGGGDLRSFLQATPVGSFPMRYLLQVALRIADALVYLHVMDPKVIHRDLKSRNVLMDPEKGAKVTDFGVSREAMDQETLTQGVGTYRWMAPEALMDDHYSTSADIYSFGIVLSELTTHQLPYSDMTHANGHPLSDTAIIAQVMRGDLQPTFGHEPRFFQLNAFAKKCLDITPSKRPTAMEAAYFLRLELRALDTK</sequence>
<dbReference type="PROSITE" id="PS00108">
    <property type="entry name" value="PROTEIN_KINASE_ST"/>
    <property type="match status" value="1"/>
</dbReference>
<protein>
    <recommendedName>
        <fullName evidence="3">Protein kinase domain-containing protein</fullName>
    </recommendedName>
</protein>
<dbReference type="Proteomes" id="UP000481153">
    <property type="component" value="Unassembled WGS sequence"/>
</dbReference>
<accession>A0A6G0X2G3</accession>
<feature type="transmembrane region" description="Helical" evidence="2">
    <location>
        <begin position="212"/>
        <end position="233"/>
    </location>
</feature>
<gene>
    <name evidence="4" type="ORF">Ae201684_009224</name>
</gene>
<evidence type="ECO:0000313" key="4">
    <source>
        <dbReference type="EMBL" id="KAF0734052.1"/>
    </source>
</evidence>
<organism evidence="4 5">
    <name type="scientific">Aphanomyces euteiches</name>
    <dbReference type="NCBI Taxonomy" id="100861"/>
    <lineage>
        <taxon>Eukaryota</taxon>
        <taxon>Sar</taxon>
        <taxon>Stramenopiles</taxon>
        <taxon>Oomycota</taxon>
        <taxon>Saprolegniomycetes</taxon>
        <taxon>Saprolegniales</taxon>
        <taxon>Verrucalvaceae</taxon>
        <taxon>Aphanomyces</taxon>
    </lineage>
</organism>
<keyword evidence="2" id="KW-1133">Transmembrane helix</keyword>
<proteinExistence type="predicted"/>
<keyword evidence="2" id="KW-0472">Membrane</keyword>
<dbReference type="InterPro" id="IPR001245">
    <property type="entry name" value="Ser-Thr/Tyr_kinase_cat_dom"/>
</dbReference>
<dbReference type="PROSITE" id="PS50011">
    <property type="entry name" value="PROTEIN_KINASE_DOM"/>
    <property type="match status" value="1"/>
</dbReference>
<dbReference type="VEuPathDB" id="FungiDB:AeMF1_009571"/>
<evidence type="ECO:0000313" key="5">
    <source>
        <dbReference type="Proteomes" id="UP000481153"/>
    </source>
</evidence>
<dbReference type="Gene3D" id="1.10.510.10">
    <property type="entry name" value="Transferase(Phosphotransferase) domain 1"/>
    <property type="match status" value="1"/>
</dbReference>
<dbReference type="InterPro" id="IPR000719">
    <property type="entry name" value="Prot_kinase_dom"/>
</dbReference>
<evidence type="ECO:0000256" key="1">
    <source>
        <dbReference type="SAM" id="MobiDB-lite"/>
    </source>
</evidence>
<feature type="compositionally biased region" description="Low complexity" evidence="1">
    <location>
        <begin position="149"/>
        <end position="183"/>
    </location>
</feature>
<evidence type="ECO:0000259" key="3">
    <source>
        <dbReference type="PROSITE" id="PS50011"/>
    </source>
</evidence>
<dbReference type="GO" id="GO:0005524">
    <property type="term" value="F:ATP binding"/>
    <property type="evidence" value="ECO:0007669"/>
    <property type="project" value="InterPro"/>
</dbReference>
<dbReference type="InterPro" id="IPR008271">
    <property type="entry name" value="Ser/Thr_kinase_AS"/>
</dbReference>
<keyword evidence="2" id="KW-0812">Transmembrane</keyword>
<dbReference type="InterPro" id="IPR011009">
    <property type="entry name" value="Kinase-like_dom_sf"/>
</dbReference>
<keyword evidence="5" id="KW-1185">Reference proteome</keyword>
<dbReference type="AlphaFoldDB" id="A0A6G0X2G3"/>
<dbReference type="Pfam" id="PF07714">
    <property type="entry name" value="PK_Tyr_Ser-Thr"/>
    <property type="match status" value="1"/>
</dbReference>
<dbReference type="EMBL" id="VJMJ01000118">
    <property type="protein sequence ID" value="KAF0734052.1"/>
    <property type="molecule type" value="Genomic_DNA"/>
</dbReference>
<evidence type="ECO:0000256" key="2">
    <source>
        <dbReference type="SAM" id="Phobius"/>
    </source>
</evidence>